<sequence length="225" mass="26191">MNKVGDYILEQVLGEPVYFSEKFVEGIPLPEKAKSYISGKEVWVASGEKDKLISQQEVADKFKGEGWMREKRSMETMRDILQAWQEINHEVASRSVNSAEVEESDGIYNSQGVYRSSSIFDSKNIMWSYKLFDCQYMLGSRDDSACSFGARVKESVYCSHCFEVSWSHKVSRSMFIHDCTDVTECLFCAHLRSKKYCVANMQLEEKEYFRVKKMVVEWIKQNYLD</sequence>
<dbReference type="Proteomes" id="UP000034307">
    <property type="component" value="Unassembled WGS sequence"/>
</dbReference>
<proteinExistence type="predicted"/>
<name>A0A0G1RKB9_9BACT</name>
<gene>
    <name evidence="1" type="ORF">UX80_C0010G0010</name>
</gene>
<dbReference type="STRING" id="1618358.UX80_C0010G0010"/>
<reference evidence="1 2" key="1">
    <citation type="journal article" date="2015" name="Nature">
        <title>rRNA introns, odd ribosomes, and small enigmatic genomes across a large radiation of phyla.</title>
        <authorList>
            <person name="Brown C.T."/>
            <person name="Hug L.A."/>
            <person name="Thomas B.C."/>
            <person name="Sharon I."/>
            <person name="Castelle C.J."/>
            <person name="Singh A."/>
            <person name="Wilkins M.J."/>
            <person name="Williams K.H."/>
            <person name="Banfield J.F."/>
        </authorList>
    </citation>
    <scope>NUCLEOTIDE SEQUENCE [LARGE SCALE GENOMIC DNA]</scope>
</reference>
<comment type="caution">
    <text evidence="1">The sequence shown here is derived from an EMBL/GenBank/DDBJ whole genome shotgun (WGS) entry which is preliminary data.</text>
</comment>
<evidence type="ECO:0000313" key="2">
    <source>
        <dbReference type="Proteomes" id="UP000034307"/>
    </source>
</evidence>
<evidence type="ECO:0000313" key="1">
    <source>
        <dbReference type="EMBL" id="KKU57749.1"/>
    </source>
</evidence>
<organism evidence="1 2">
    <name type="scientific">Candidatus Amesbacteria bacterium GW2011_GWA2_47_11b</name>
    <dbReference type="NCBI Taxonomy" id="1618358"/>
    <lineage>
        <taxon>Bacteria</taxon>
        <taxon>Candidatus Amesiibacteriota</taxon>
    </lineage>
</organism>
<dbReference type="AlphaFoldDB" id="A0A0G1RKB9"/>
<dbReference type="EMBL" id="LCNO01000010">
    <property type="protein sequence ID" value="KKU57749.1"/>
    <property type="molecule type" value="Genomic_DNA"/>
</dbReference>
<accession>A0A0G1RKB9</accession>
<protein>
    <submittedName>
        <fullName evidence="1">Uncharacterized protein</fullName>
    </submittedName>
</protein>